<dbReference type="PANTHER" id="PTHR43671">
    <property type="entry name" value="SERINE/THREONINE-PROTEIN KINASE NEK"/>
    <property type="match status" value="1"/>
</dbReference>
<keyword evidence="1 6" id="KW-0808">Transferase</keyword>
<dbReference type="GO" id="GO:0005524">
    <property type="term" value="F:ATP binding"/>
    <property type="evidence" value="ECO:0007669"/>
    <property type="project" value="UniProtKB-KW"/>
</dbReference>
<proteinExistence type="predicted"/>
<dbReference type="InterPro" id="IPR008271">
    <property type="entry name" value="Ser/Thr_kinase_AS"/>
</dbReference>
<organism evidence="6">
    <name type="scientific">Trypanosoma vivax (strain Y486)</name>
    <dbReference type="NCBI Taxonomy" id="1055687"/>
    <lineage>
        <taxon>Eukaryota</taxon>
        <taxon>Discoba</taxon>
        <taxon>Euglenozoa</taxon>
        <taxon>Kinetoplastea</taxon>
        <taxon>Metakinetoplastina</taxon>
        <taxon>Trypanosomatida</taxon>
        <taxon>Trypanosomatidae</taxon>
        <taxon>Trypanosoma</taxon>
        <taxon>Duttonella</taxon>
    </lineage>
</organism>
<dbReference type="PANTHER" id="PTHR43671:SF103">
    <property type="entry name" value="KINASE, PUTATIVE-RELATED"/>
    <property type="match status" value="1"/>
</dbReference>
<dbReference type="Gene3D" id="1.10.510.10">
    <property type="entry name" value="Transferase(Phosphotransferase) domain 1"/>
    <property type="match status" value="1"/>
</dbReference>
<dbReference type="InterPro" id="IPR011009">
    <property type="entry name" value="Kinase-like_dom_sf"/>
</dbReference>
<dbReference type="InterPro" id="IPR050660">
    <property type="entry name" value="NEK_Ser/Thr_kinase"/>
</dbReference>
<feature type="domain" description="Protein kinase" evidence="5">
    <location>
        <begin position="193"/>
        <end position="474"/>
    </location>
</feature>
<evidence type="ECO:0000256" key="4">
    <source>
        <dbReference type="ARBA" id="ARBA00022840"/>
    </source>
</evidence>
<gene>
    <name evidence="6" type="ORF">TVY486_0302660</name>
</gene>
<dbReference type="InterPro" id="IPR000719">
    <property type="entry name" value="Prot_kinase_dom"/>
</dbReference>
<evidence type="ECO:0000256" key="1">
    <source>
        <dbReference type="ARBA" id="ARBA00022679"/>
    </source>
</evidence>
<dbReference type="VEuPathDB" id="TriTrypDB:TvY486_0302660"/>
<name>G0TSZ9_TRYVY</name>
<dbReference type="OMA" id="LDLCHAC"/>
<keyword evidence="3" id="KW-0418">Kinase</keyword>
<dbReference type="SUPFAM" id="SSF56112">
    <property type="entry name" value="Protein kinase-like (PK-like)"/>
    <property type="match status" value="1"/>
</dbReference>
<dbReference type="Pfam" id="PF00069">
    <property type="entry name" value="Pkinase"/>
    <property type="match status" value="1"/>
</dbReference>
<sequence length="477" mass="52481">MAGLGTRCDGCGASHYQLVPCIACLGHFCPFCASVARQCGGCAAKERVTAAACSFCDDRNNKIYACMACSTTVCGSCSRRPPNRPNTVLCKMCEAKLPPATPCSRCTCIADDINTIDYCELCANPLCAECLPFCFESGVLKCSSCCPVPLRLAGDRAIREYLLDKFRIILSPPIPPAPTAPTAAPCQSRYAQLRRLKKLGEGAQGVVYKCETADGEVVVTKEMTFSPGDRRFYETRLKRAKKMLDISHEHIIRYLEVVGCGDPPKITIVMPYYSEGDLFNFIKRQNTAIGEQKLCSLSLQIATALRCLHSQRPPLVHCDIKPENVLLLNKEEQVLLMDLDLCRSFEARSDATDSERGPMDSSPTFEYRAPELTRTSGSPKCDIFSLGVLMFVLATLPEFVMLRNSKGVMSVLSDRDWTSSSLSKAIRDAINCRSRGYSEKLIDLIIGMLNHNPSARPGAEEVVEKLTRVMESLLLSV</sequence>
<dbReference type="PROSITE" id="PS50011">
    <property type="entry name" value="PROTEIN_KINASE_DOM"/>
    <property type="match status" value="1"/>
</dbReference>
<protein>
    <recommendedName>
        <fullName evidence="5">Protein kinase domain-containing protein</fullName>
    </recommendedName>
</protein>
<evidence type="ECO:0000256" key="2">
    <source>
        <dbReference type="ARBA" id="ARBA00022741"/>
    </source>
</evidence>
<keyword evidence="4" id="KW-0067">ATP-binding</keyword>
<keyword evidence="2" id="KW-0547">Nucleotide-binding</keyword>
<dbReference type="GO" id="GO:0004674">
    <property type="term" value="F:protein serine/threonine kinase activity"/>
    <property type="evidence" value="ECO:0007669"/>
    <property type="project" value="TreeGrafter"/>
</dbReference>
<dbReference type="SMART" id="SM00220">
    <property type="entry name" value="S_TKc"/>
    <property type="match status" value="1"/>
</dbReference>
<dbReference type="PROSITE" id="PS00108">
    <property type="entry name" value="PROTEIN_KINASE_ST"/>
    <property type="match status" value="1"/>
</dbReference>
<evidence type="ECO:0000313" key="6">
    <source>
        <dbReference type="EMBL" id="CCC47079.1"/>
    </source>
</evidence>
<reference evidence="6" key="1">
    <citation type="journal article" date="2012" name="Proc. Natl. Acad. Sci. U.S.A.">
        <title>Antigenic diversity is generated by distinct evolutionary mechanisms in African trypanosome species.</title>
        <authorList>
            <person name="Jackson A.P."/>
            <person name="Berry A."/>
            <person name="Aslett M."/>
            <person name="Allison H.C."/>
            <person name="Burton P."/>
            <person name="Vavrova-Anderson J."/>
            <person name="Brown R."/>
            <person name="Browne H."/>
            <person name="Corton N."/>
            <person name="Hauser H."/>
            <person name="Gamble J."/>
            <person name="Gilderthorp R."/>
            <person name="Marcello L."/>
            <person name="McQuillan J."/>
            <person name="Otto T.D."/>
            <person name="Quail M.A."/>
            <person name="Sanders M.J."/>
            <person name="van Tonder A."/>
            <person name="Ginger M.L."/>
            <person name="Field M.C."/>
            <person name="Barry J.D."/>
            <person name="Hertz-Fowler C."/>
            <person name="Berriman M."/>
        </authorList>
    </citation>
    <scope>NUCLEOTIDE SEQUENCE</scope>
    <source>
        <strain evidence="6">Y486</strain>
    </source>
</reference>
<evidence type="ECO:0000256" key="3">
    <source>
        <dbReference type="ARBA" id="ARBA00022777"/>
    </source>
</evidence>
<dbReference type="CDD" id="cd00180">
    <property type="entry name" value="PKc"/>
    <property type="match status" value="1"/>
</dbReference>
<dbReference type="EMBL" id="HE573019">
    <property type="protein sequence ID" value="CCC47079.1"/>
    <property type="molecule type" value="Genomic_DNA"/>
</dbReference>
<dbReference type="AlphaFoldDB" id="G0TSZ9"/>
<accession>G0TSZ9</accession>
<evidence type="ECO:0000259" key="5">
    <source>
        <dbReference type="PROSITE" id="PS50011"/>
    </source>
</evidence>